<feature type="transmembrane region" description="Helical" evidence="2">
    <location>
        <begin position="44"/>
        <end position="62"/>
    </location>
</feature>
<feature type="transmembrane region" description="Helical" evidence="2">
    <location>
        <begin position="74"/>
        <end position="92"/>
    </location>
</feature>
<feature type="transmembrane region" description="Helical" evidence="2">
    <location>
        <begin position="297"/>
        <end position="316"/>
    </location>
</feature>
<keyword evidence="2" id="KW-1133">Transmembrane helix</keyword>
<dbReference type="GO" id="GO:0005886">
    <property type="term" value="C:plasma membrane"/>
    <property type="evidence" value="ECO:0007669"/>
    <property type="project" value="TreeGrafter"/>
</dbReference>
<feature type="transmembrane region" description="Helical" evidence="2">
    <location>
        <begin position="322"/>
        <end position="344"/>
    </location>
</feature>
<keyword evidence="4" id="KW-1185">Reference proteome</keyword>
<name>A0A9N9MQQ9_9CUCU</name>
<evidence type="ECO:0000256" key="2">
    <source>
        <dbReference type="SAM" id="Phobius"/>
    </source>
</evidence>
<evidence type="ECO:0008006" key="5">
    <source>
        <dbReference type="Google" id="ProtNLM"/>
    </source>
</evidence>
<feature type="transmembrane region" description="Helical" evidence="2">
    <location>
        <begin position="98"/>
        <end position="118"/>
    </location>
</feature>
<accession>A0A9N9MQQ9</accession>
<dbReference type="PANTHER" id="PTHR18640:SF5">
    <property type="entry name" value="SODIUM_BILE ACID COTRANSPORTER 7"/>
    <property type="match status" value="1"/>
</dbReference>
<reference evidence="3" key="1">
    <citation type="submission" date="2022-01" db="EMBL/GenBank/DDBJ databases">
        <authorList>
            <person name="King R."/>
        </authorList>
    </citation>
    <scope>NUCLEOTIDE SEQUENCE</scope>
</reference>
<feature type="transmembrane region" description="Helical" evidence="2">
    <location>
        <begin position="202"/>
        <end position="220"/>
    </location>
</feature>
<evidence type="ECO:0000313" key="4">
    <source>
        <dbReference type="Proteomes" id="UP001152799"/>
    </source>
</evidence>
<dbReference type="PANTHER" id="PTHR18640">
    <property type="entry name" value="SOLUTE CARRIER FAMILY 10 MEMBER 7"/>
    <property type="match status" value="1"/>
</dbReference>
<keyword evidence="2" id="KW-0472">Membrane</keyword>
<dbReference type="OrthoDB" id="188035at2759"/>
<dbReference type="Gene3D" id="1.20.1530.20">
    <property type="match status" value="1"/>
</dbReference>
<protein>
    <recommendedName>
        <fullName evidence="5">Sodium/bile acid cotransporter 7</fullName>
    </recommendedName>
</protein>
<evidence type="ECO:0000313" key="3">
    <source>
        <dbReference type="EMBL" id="CAG9767708.1"/>
    </source>
</evidence>
<sequence length="358" mass="39642">MRQRITPKDFLKKNWLLVAILACICLAGVYPKLGSKEGPLKTEFSVKYGAVSLMFLISGFSLKTDSIIHTFRQYKLHLFIQLFTFVLIPIYAQCFIKFLTMFGINGWVLKGIVTVACMPPPVSSAVILTRAAQGNETAAIFNSVIGSFLGIIITPLSLLLNLGSTTIVPLFSTVMQLTSTVLLPLALGQAIKTLTSFRGHQIPLNTISQCALLFVIYTTFCDTFLVPETGLSALDVIFTIFSVLLLQIALIILSFKISSSMKKSFTPADVIAIVFCSTHKSLTLGKFTFLIKVVSKLNIFFLFSGIPILKIMFHGYSHLSQISLPLLVYHPTQIILGGLMVSQLKDWLHSQRRRKLPV</sequence>
<feature type="transmembrane region" description="Helical" evidence="2">
    <location>
        <begin position="139"/>
        <end position="160"/>
    </location>
</feature>
<dbReference type="InterPro" id="IPR038770">
    <property type="entry name" value="Na+/solute_symporter_sf"/>
</dbReference>
<dbReference type="Pfam" id="PF13593">
    <property type="entry name" value="SBF_like"/>
    <property type="match status" value="2"/>
</dbReference>
<comment type="similarity">
    <text evidence="1">Belongs to the bile acid:sodium symporter (BASS) (TC 2.A.28) family.</text>
</comment>
<gene>
    <name evidence="3" type="ORF">CEUTPL_LOCUS8267</name>
</gene>
<proteinExistence type="inferred from homology"/>
<dbReference type="Proteomes" id="UP001152799">
    <property type="component" value="Chromosome 4"/>
</dbReference>
<organism evidence="3 4">
    <name type="scientific">Ceutorhynchus assimilis</name>
    <name type="common">cabbage seed weevil</name>
    <dbReference type="NCBI Taxonomy" id="467358"/>
    <lineage>
        <taxon>Eukaryota</taxon>
        <taxon>Metazoa</taxon>
        <taxon>Ecdysozoa</taxon>
        <taxon>Arthropoda</taxon>
        <taxon>Hexapoda</taxon>
        <taxon>Insecta</taxon>
        <taxon>Pterygota</taxon>
        <taxon>Neoptera</taxon>
        <taxon>Endopterygota</taxon>
        <taxon>Coleoptera</taxon>
        <taxon>Polyphaga</taxon>
        <taxon>Cucujiformia</taxon>
        <taxon>Curculionidae</taxon>
        <taxon>Ceutorhynchinae</taxon>
        <taxon>Ceutorhynchus</taxon>
    </lineage>
</organism>
<feature type="transmembrane region" description="Helical" evidence="2">
    <location>
        <begin position="232"/>
        <end position="255"/>
    </location>
</feature>
<evidence type="ECO:0000256" key="1">
    <source>
        <dbReference type="ARBA" id="ARBA00006528"/>
    </source>
</evidence>
<dbReference type="AlphaFoldDB" id="A0A9N9MQQ9"/>
<keyword evidence="2" id="KW-0812">Transmembrane</keyword>
<feature type="transmembrane region" description="Helical" evidence="2">
    <location>
        <begin position="166"/>
        <end position="190"/>
    </location>
</feature>
<dbReference type="InterPro" id="IPR016833">
    <property type="entry name" value="Put_Na-Bile_cotransptr"/>
</dbReference>
<dbReference type="EMBL" id="OU892280">
    <property type="protein sequence ID" value="CAG9767708.1"/>
    <property type="molecule type" value="Genomic_DNA"/>
</dbReference>